<gene>
    <name evidence="3" type="ORF">BDZ85DRAFT_272335</name>
</gene>
<keyword evidence="4" id="KW-1185">Reference proteome</keyword>
<dbReference type="PANTHER" id="PTHR12300">
    <property type="entry name" value="HVA22-LIKE PROTEINS"/>
    <property type="match status" value="1"/>
</dbReference>
<dbReference type="PANTHER" id="PTHR12300:SF177">
    <property type="entry name" value="PROTEIN YOP1"/>
    <property type="match status" value="1"/>
</dbReference>
<protein>
    <recommendedName>
        <fullName evidence="1">Protein YOP1</fullName>
    </recommendedName>
</protein>
<evidence type="ECO:0000256" key="2">
    <source>
        <dbReference type="SAM" id="MobiDB-lite"/>
    </source>
</evidence>
<evidence type="ECO:0000256" key="1">
    <source>
        <dbReference type="RuleBase" id="RU362006"/>
    </source>
</evidence>
<dbReference type="EMBL" id="ML992503">
    <property type="protein sequence ID" value="KAF2225561.1"/>
    <property type="molecule type" value="Genomic_DNA"/>
</dbReference>
<organism evidence="3 4">
    <name type="scientific">Elsinoe ampelina</name>
    <dbReference type="NCBI Taxonomy" id="302913"/>
    <lineage>
        <taxon>Eukaryota</taxon>
        <taxon>Fungi</taxon>
        <taxon>Dikarya</taxon>
        <taxon>Ascomycota</taxon>
        <taxon>Pezizomycotina</taxon>
        <taxon>Dothideomycetes</taxon>
        <taxon>Dothideomycetidae</taxon>
        <taxon>Myriangiales</taxon>
        <taxon>Elsinoaceae</taxon>
        <taxon>Elsinoe</taxon>
    </lineage>
</organism>
<dbReference type="AlphaFoldDB" id="A0A6A6GIR5"/>
<comment type="similarity">
    <text evidence="1">Belongs to the DP1 family.</text>
</comment>
<dbReference type="InterPro" id="IPR004345">
    <property type="entry name" value="TB2_DP1_HVA22"/>
</dbReference>
<comment type="subcellular location">
    <subcellularLocation>
        <location evidence="1">Membrane</location>
        <topology evidence="1">Multi-pass membrane protein</topology>
    </subcellularLocation>
</comment>
<evidence type="ECO:0000313" key="3">
    <source>
        <dbReference type="EMBL" id="KAF2225561.1"/>
    </source>
</evidence>
<dbReference type="GO" id="GO:0016020">
    <property type="term" value="C:membrane"/>
    <property type="evidence" value="ECO:0007669"/>
    <property type="project" value="UniProtKB-SubCell"/>
</dbReference>
<dbReference type="OrthoDB" id="434647at2759"/>
<name>A0A6A6GIR5_9PEZI</name>
<feature type="compositionally biased region" description="Acidic residues" evidence="2">
    <location>
        <begin position="268"/>
        <end position="278"/>
    </location>
</feature>
<feature type="region of interest" description="Disordered" evidence="2">
    <location>
        <begin position="240"/>
        <end position="295"/>
    </location>
</feature>
<dbReference type="Proteomes" id="UP000799538">
    <property type="component" value="Unassembled WGS sequence"/>
</dbReference>
<evidence type="ECO:0000313" key="4">
    <source>
        <dbReference type="Proteomes" id="UP000799538"/>
    </source>
</evidence>
<sequence>MFGIIADSLTTVTSVLFPIFASYKAIRTSDPAQLTPWLMYWTTLSLFLAGESFFHPILSWTPFYSWIRLGVHLYLVLPGQQGSVFLYRQYLHPWMETHEREIDHAITQGHEKAKAAGLNYVKQAIELVRTKVFGLPPRQPTPPPSRSVSYSQSLLSRFAMPAARPGFPAAGANDLFAMFGNVVQQAASGATQSRDAQAANLTASGNLIPPGITGEERRTYISTQRNHLMTLLQAFDSAAYETEQGHPPSSPPRSSGADFLRKSKSEAEFEDLAGEDIPEGSRRPGQEQAGWSKWIWGNYGEKDSALPAKKEQ</sequence>
<accession>A0A6A6GIR5</accession>
<reference evidence="4" key="1">
    <citation type="journal article" date="2020" name="Stud. Mycol.">
        <title>101 Dothideomycetes genomes: A test case for predicting lifestyles and emergence of pathogens.</title>
        <authorList>
            <person name="Haridas S."/>
            <person name="Albert R."/>
            <person name="Binder M."/>
            <person name="Bloem J."/>
            <person name="LaButti K."/>
            <person name="Salamov A."/>
            <person name="Andreopoulos B."/>
            <person name="Baker S."/>
            <person name="Barry K."/>
            <person name="Bills G."/>
            <person name="Bluhm B."/>
            <person name="Cannon C."/>
            <person name="Castanera R."/>
            <person name="Culley D."/>
            <person name="Daum C."/>
            <person name="Ezra D."/>
            <person name="Gonzalez J."/>
            <person name="Henrissat B."/>
            <person name="Kuo A."/>
            <person name="Liang C."/>
            <person name="Lipzen A."/>
            <person name="Lutzoni F."/>
            <person name="Magnuson J."/>
            <person name="Mondo S."/>
            <person name="Nolan M."/>
            <person name="Ohm R."/>
            <person name="Pangilinan J."/>
            <person name="Park H.-J."/>
            <person name="Ramirez L."/>
            <person name="Alfaro M."/>
            <person name="Sun H."/>
            <person name="Tritt A."/>
            <person name="Yoshinaga Y."/>
            <person name="Zwiers L.-H."/>
            <person name="Turgeon B."/>
            <person name="Goodwin S."/>
            <person name="Spatafora J."/>
            <person name="Crous P."/>
            <person name="Grigoriev I."/>
        </authorList>
    </citation>
    <scope>NUCLEOTIDE SEQUENCE [LARGE SCALE GENOMIC DNA]</scope>
    <source>
        <strain evidence="4">CECT 20119</strain>
    </source>
</reference>
<dbReference type="Pfam" id="PF03134">
    <property type="entry name" value="TB2_DP1_HVA22"/>
    <property type="match status" value="1"/>
</dbReference>
<proteinExistence type="inferred from homology"/>